<evidence type="ECO:0000313" key="3">
    <source>
        <dbReference type="Proteomes" id="UP000295517"/>
    </source>
</evidence>
<reference evidence="2 3" key="1">
    <citation type="submission" date="2019-03" db="EMBL/GenBank/DDBJ databases">
        <title>Diverse conjugative elements silence natural transformation in Legionella species.</title>
        <authorList>
            <person name="Durieux I."/>
            <person name="Ginevra C."/>
            <person name="Attaiech L."/>
            <person name="Picq K."/>
            <person name="Juan P.A."/>
            <person name="Jarraud S."/>
            <person name="Charpentier X."/>
        </authorList>
    </citation>
    <scope>NUCLEOTIDE SEQUENCE [LARGE SCALE GENOMIC DNA]</scope>
    <source>
        <strain evidence="2 3">HL-0427-4011</strain>
    </source>
</reference>
<feature type="chain" id="PRO_5043836045" evidence="1">
    <location>
        <begin position="23"/>
        <end position="119"/>
    </location>
</feature>
<dbReference type="Proteomes" id="UP000295517">
    <property type="component" value="Chromosome"/>
</dbReference>
<protein>
    <submittedName>
        <fullName evidence="2">Uncharacterized protein</fullName>
    </submittedName>
</protein>
<keyword evidence="1" id="KW-0732">Signal</keyword>
<evidence type="ECO:0000313" key="2">
    <source>
        <dbReference type="EMBL" id="QBR82930.1"/>
    </source>
</evidence>
<accession>A0AAX1ECU5</accession>
<dbReference type="AlphaFoldDB" id="A0AAX1ECU5"/>
<sequence length="119" mass="13481">MKKLILISTTMLLFAIGNISLAEQAMEAMPLTKTMDKNMIAMTSTYIKKLGEEIQLRATDLYIMGEALLSHKNHKECQAKGKLAIRDAKKLYLIGQEMIDGKEVTPEMMEKFVKAWTLN</sequence>
<proteinExistence type="predicted"/>
<name>A0AAX1ECU5_9GAMM</name>
<evidence type="ECO:0000256" key="1">
    <source>
        <dbReference type="SAM" id="SignalP"/>
    </source>
</evidence>
<dbReference type="EMBL" id="CP038254">
    <property type="protein sequence ID" value="QBR82930.1"/>
    <property type="molecule type" value="Genomic_DNA"/>
</dbReference>
<dbReference type="RefSeq" id="WP_135059446.1">
    <property type="nucleotide sequence ID" value="NZ_CP038254.1"/>
</dbReference>
<gene>
    <name evidence="2" type="ORF">E3983_00285</name>
</gene>
<organism evidence="2 3">
    <name type="scientific">Legionella israelensis</name>
    <dbReference type="NCBI Taxonomy" id="454"/>
    <lineage>
        <taxon>Bacteria</taxon>
        <taxon>Pseudomonadati</taxon>
        <taxon>Pseudomonadota</taxon>
        <taxon>Gammaproteobacteria</taxon>
        <taxon>Legionellales</taxon>
        <taxon>Legionellaceae</taxon>
        <taxon>Legionella</taxon>
    </lineage>
</organism>
<feature type="signal peptide" evidence="1">
    <location>
        <begin position="1"/>
        <end position="22"/>
    </location>
</feature>